<dbReference type="InterPro" id="IPR036515">
    <property type="entry name" value="Transposase_17_sf"/>
</dbReference>
<gene>
    <name evidence="2" type="ORF">A3H03_02375</name>
</gene>
<reference evidence="2 3" key="1">
    <citation type="journal article" date="2016" name="Nat. Commun.">
        <title>Thousands of microbial genomes shed light on interconnected biogeochemical processes in an aquifer system.</title>
        <authorList>
            <person name="Anantharaman K."/>
            <person name="Brown C.T."/>
            <person name="Hug L.A."/>
            <person name="Sharon I."/>
            <person name="Castelle C.J."/>
            <person name="Probst A.J."/>
            <person name="Thomas B.C."/>
            <person name="Singh A."/>
            <person name="Wilkins M.J."/>
            <person name="Karaoz U."/>
            <person name="Brodie E.L."/>
            <person name="Williams K.H."/>
            <person name="Hubbard S.S."/>
            <person name="Banfield J.F."/>
        </authorList>
    </citation>
    <scope>NUCLEOTIDE SEQUENCE [LARGE SCALE GENOMIC DNA]</scope>
</reference>
<dbReference type="GO" id="GO:0043565">
    <property type="term" value="F:sequence-specific DNA binding"/>
    <property type="evidence" value="ECO:0007669"/>
    <property type="project" value="TreeGrafter"/>
</dbReference>
<dbReference type="EMBL" id="MFNA01000022">
    <property type="protein sequence ID" value="OGG92187.1"/>
    <property type="molecule type" value="Genomic_DNA"/>
</dbReference>
<dbReference type="Gene3D" id="3.30.70.1290">
    <property type="entry name" value="Transposase IS200-like"/>
    <property type="match status" value="1"/>
</dbReference>
<name>A0A1F6G264_9BACT</name>
<dbReference type="GO" id="GO:0004803">
    <property type="term" value="F:transposase activity"/>
    <property type="evidence" value="ECO:0007669"/>
    <property type="project" value="InterPro"/>
</dbReference>
<dbReference type="GO" id="GO:0006313">
    <property type="term" value="P:DNA transposition"/>
    <property type="evidence" value="ECO:0007669"/>
    <property type="project" value="InterPro"/>
</dbReference>
<dbReference type="SUPFAM" id="SSF143422">
    <property type="entry name" value="Transposase IS200-like"/>
    <property type="match status" value="1"/>
</dbReference>
<evidence type="ECO:0000313" key="3">
    <source>
        <dbReference type="Proteomes" id="UP000177320"/>
    </source>
</evidence>
<comment type="caution">
    <text evidence="2">The sequence shown here is derived from an EMBL/GenBank/DDBJ whole genome shotgun (WGS) entry which is preliminary data.</text>
</comment>
<feature type="domain" description="Transposase IS200-like" evidence="1">
    <location>
        <begin position="21"/>
        <end position="167"/>
    </location>
</feature>
<dbReference type="PANTHER" id="PTHR36966">
    <property type="entry name" value="REP-ASSOCIATED TYROSINE TRANSPOSASE"/>
    <property type="match status" value="1"/>
</dbReference>
<accession>A0A1F6G264</accession>
<dbReference type="PANTHER" id="PTHR36966:SF1">
    <property type="entry name" value="REP-ASSOCIATED TYROSINE TRANSPOSASE"/>
    <property type="match status" value="1"/>
</dbReference>
<proteinExistence type="predicted"/>
<sequence length="184" mass="21580">MNDLFKNQYKTNSTRLAGWDYTAGWYFVTICAKDKKMFFGKIGNGKMRLNQIGEVVKEELLKTPIIRRNVVLDKWVIMPNHTHMIIVITNNNGGGVETHCNASLPQTNKFGPQRNNLASIIRGFKGVTTKRIHLARQADFAWQPGFYDHILRDEKDYQNTWDYIDYNPDKWEWNKENPENLKKK</sequence>
<protein>
    <recommendedName>
        <fullName evidence="1">Transposase IS200-like domain-containing protein</fullName>
    </recommendedName>
</protein>
<dbReference type="AlphaFoldDB" id="A0A1F6G264"/>
<dbReference type="Proteomes" id="UP000177320">
    <property type="component" value="Unassembled WGS sequence"/>
</dbReference>
<organism evidence="2 3">
    <name type="scientific">Candidatus Kuenenbacteria bacterium RIFCSPLOWO2_12_FULL_42_13</name>
    <dbReference type="NCBI Taxonomy" id="1798565"/>
    <lineage>
        <taxon>Bacteria</taxon>
        <taxon>Candidatus Kueneniibacteriota</taxon>
    </lineage>
</organism>
<dbReference type="InterPro" id="IPR002686">
    <property type="entry name" value="Transposase_17"/>
</dbReference>
<dbReference type="SMART" id="SM01321">
    <property type="entry name" value="Y1_Tnp"/>
    <property type="match status" value="1"/>
</dbReference>
<evidence type="ECO:0000313" key="2">
    <source>
        <dbReference type="EMBL" id="OGG92187.1"/>
    </source>
</evidence>
<evidence type="ECO:0000259" key="1">
    <source>
        <dbReference type="SMART" id="SM01321"/>
    </source>
</evidence>
<dbReference type="InterPro" id="IPR052715">
    <property type="entry name" value="RAYT_transposase"/>
</dbReference>